<dbReference type="AlphaFoldDB" id="A0A5C5U4T7"/>
<evidence type="ECO:0000313" key="6">
    <source>
        <dbReference type="Proteomes" id="UP000319980"/>
    </source>
</evidence>
<feature type="transmembrane region" description="Helical" evidence="3">
    <location>
        <begin position="175"/>
        <end position="194"/>
    </location>
</feature>
<gene>
    <name evidence="5" type="ORF">FQY83_06860</name>
</gene>
<feature type="region of interest" description="Disordered" evidence="2">
    <location>
        <begin position="211"/>
        <end position="333"/>
    </location>
</feature>
<keyword evidence="3" id="KW-0472">Membrane</keyword>
<feature type="domain" description="J" evidence="4">
    <location>
        <begin position="80"/>
        <end position="145"/>
    </location>
</feature>
<dbReference type="SUPFAM" id="SSF46565">
    <property type="entry name" value="Chaperone J-domain"/>
    <property type="match status" value="1"/>
</dbReference>
<keyword evidence="6" id="KW-1185">Reference proteome</keyword>
<feature type="compositionally biased region" description="Pro residues" evidence="2">
    <location>
        <begin position="220"/>
        <end position="230"/>
    </location>
</feature>
<evidence type="ECO:0000256" key="1">
    <source>
        <dbReference type="ARBA" id="ARBA00023186"/>
    </source>
</evidence>
<organism evidence="5 6">
    <name type="scientific">Luteimonas marina</name>
    <dbReference type="NCBI Taxonomy" id="488485"/>
    <lineage>
        <taxon>Bacteria</taxon>
        <taxon>Pseudomonadati</taxon>
        <taxon>Pseudomonadota</taxon>
        <taxon>Gammaproteobacteria</taxon>
        <taxon>Lysobacterales</taxon>
        <taxon>Lysobacteraceae</taxon>
        <taxon>Luteimonas</taxon>
    </lineage>
</organism>
<feature type="compositionally biased region" description="Low complexity" evidence="2">
    <location>
        <begin position="256"/>
        <end position="268"/>
    </location>
</feature>
<evidence type="ECO:0000256" key="2">
    <source>
        <dbReference type="SAM" id="MobiDB-lite"/>
    </source>
</evidence>
<dbReference type="CDD" id="cd06257">
    <property type="entry name" value="DnaJ"/>
    <property type="match status" value="1"/>
</dbReference>
<comment type="caution">
    <text evidence="5">The sequence shown here is derived from an EMBL/GenBank/DDBJ whole genome shotgun (WGS) entry which is preliminary data.</text>
</comment>
<dbReference type="InterPro" id="IPR001623">
    <property type="entry name" value="DnaJ_domain"/>
</dbReference>
<name>A0A5C5U4T7_9GAMM</name>
<dbReference type="EMBL" id="VOHK01000003">
    <property type="protein sequence ID" value="TWT21077.1"/>
    <property type="molecule type" value="Genomic_DNA"/>
</dbReference>
<dbReference type="Gene3D" id="1.10.287.110">
    <property type="entry name" value="DnaJ domain"/>
    <property type="match status" value="1"/>
</dbReference>
<dbReference type="Proteomes" id="UP000319980">
    <property type="component" value="Unassembled WGS sequence"/>
</dbReference>
<evidence type="ECO:0000256" key="3">
    <source>
        <dbReference type="SAM" id="Phobius"/>
    </source>
</evidence>
<protein>
    <submittedName>
        <fullName evidence="5">J domain-containing protein</fullName>
    </submittedName>
</protein>
<dbReference type="PROSITE" id="PS50076">
    <property type="entry name" value="DNAJ_2"/>
    <property type="match status" value="1"/>
</dbReference>
<keyword evidence="3" id="KW-1133">Transmembrane helix</keyword>
<sequence length="452" mass="47303">MTAEGGEALDVALALMRAPTLRAVLRARPLPDGVGEVLAIAAGSIDSVRTAAARTGYGEAELVEASRFYVQQVLLAEDADAYRTLGAERGAGHAVLRDHHRLLLRWLHPDRNRGAEWDSALSTRVNQAWNQVRTEAARAQYDATRPAAAPAGVAPAVPPPPYPAALGSERRTNPAAIAVALLGLACAVLAWFAIHREDALQDLRGAPVSETRRAAAQRPAPLPLPPPPAPATVLAPARMEEAPTAPKSAPSAGTSAAARTPFPAEAAPTAPPTPAPTIATAGLDAPAPVRSAFAQAEDRPQERLRGTAMTASPPPTANIPLASVPPSAVPSAAAASADDPLQLFREAEETLRSVAAYLAAEGGPAPPWLDMPTGLEAAGIRNELHARHDAGKRPRMDIDSPNWTLGNHSASMLGAYRLGGRGSVVETGILRVELARLERQWRVAGLRLEPAR</sequence>
<proteinExistence type="predicted"/>
<dbReference type="Pfam" id="PF00226">
    <property type="entry name" value="DnaJ"/>
    <property type="match status" value="1"/>
</dbReference>
<dbReference type="OrthoDB" id="9782583at2"/>
<keyword evidence="1" id="KW-0143">Chaperone</keyword>
<dbReference type="InterPro" id="IPR036869">
    <property type="entry name" value="J_dom_sf"/>
</dbReference>
<dbReference type="RefSeq" id="WP_146386451.1">
    <property type="nucleotide sequence ID" value="NZ_VOHK01000003.1"/>
</dbReference>
<reference evidence="5 6" key="1">
    <citation type="journal article" date="2008" name="Int. J. Syst. Evol. Microbiol.">
        <title>Luteimonas marina sp. nov., isolated from seawater.</title>
        <authorList>
            <person name="Baik K.S."/>
            <person name="Park S.C."/>
            <person name="Kim M.S."/>
            <person name="Kim E.M."/>
            <person name="Park C."/>
            <person name="Chun J."/>
            <person name="Seong C.N."/>
        </authorList>
    </citation>
    <scope>NUCLEOTIDE SEQUENCE [LARGE SCALE GENOMIC DNA]</scope>
    <source>
        <strain evidence="5 6">FR1330</strain>
    </source>
</reference>
<accession>A0A5C5U4T7</accession>
<feature type="compositionally biased region" description="Low complexity" evidence="2">
    <location>
        <begin position="322"/>
        <end position="333"/>
    </location>
</feature>
<evidence type="ECO:0000313" key="5">
    <source>
        <dbReference type="EMBL" id="TWT21077.1"/>
    </source>
</evidence>
<feature type="compositionally biased region" description="Basic and acidic residues" evidence="2">
    <location>
        <begin position="296"/>
        <end position="305"/>
    </location>
</feature>
<evidence type="ECO:0000259" key="4">
    <source>
        <dbReference type="PROSITE" id="PS50076"/>
    </source>
</evidence>
<keyword evidence="3" id="KW-0812">Transmembrane</keyword>